<dbReference type="SUPFAM" id="SSF52922">
    <property type="entry name" value="TK C-terminal domain-like"/>
    <property type="match status" value="1"/>
</dbReference>
<dbReference type="InterPro" id="IPR051157">
    <property type="entry name" value="PDH/Transketolase"/>
</dbReference>
<evidence type="ECO:0000313" key="5">
    <source>
        <dbReference type="EMBL" id="BAV57464.1"/>
    </source>
</evidence>
<dbReference type="CDD" id="cd07033">
    <property type="entry name" value="TPP_PYR_DXS_TK_like"/>
    <property type="match status" value="1"/>
</dbReference>
<dbReference type="EMBL" id="LC072720">
    <property type="protein sequence ID" value="BAV57464.1"/>
    <property type="molecule type" value="Genomic_DNA"/>
</dbReference>
<comment type="similarity">
    <text evidence="2">Belongs to the transketolase family.</text>
</comment>
<dbReference type="InterPro" id="IPR005475">
    <property type="entry name" value="Transketolase-like_Pyr-bd"/>
</dbReference>
<dbReference type="SUPFAM" id="SSF52518">
    <property type="entry name" value="Thiamin diphosphate-binding fold (THDP-binding)"/>
    <property type="match status" value="1"/>
</dbReference>
<dbReference type="GO" id="GO:0000287">
    <property type="term" value="F:magnesium ion binding"/>
    <property type="evidence" value="ECO:0007669"/>
    <property type="project" value="UniProtKB-ARBA"/>
</dbReference>
<feature type="domain" description="Transketolase-like pyrimidine-binding" evidence="4">
    <location>
        <begin position="18"/>
        <end position="181"/>
    </location>
</feature>
<evidence type="ECO:0000259" key="4">
    <source>
        <dbReference type="SMART" id="SM00861"/>
    </source>
</evidence>
<dbReference type="PANTHER" id="PTHR43825:SF5">
    <property type="entry name" value="HYPOTHETICAL TRANSKETOLASE FAMILY PROTEIN"/>
    <property type="match status" value="1"/>
</dbReference>
<keyword evidence="3" id="KW-0786">Thiamine pyrophosphate</keyword>
<dbReference type="Gene3D" id="3.40.50.970">
    <property type="match status" value="1"/>
</dbReference>
<gene>
    <name evidence="5" type="primary">vzb28</name>
</gene>
<dbReference type="SMART" id="SM00861">
    <property type="entry name" value="Transket_pyr"/>
    <property type="match status" value="1"/>
</dbReference>
<accession>A0A1B4ZDE9</accession>
<dbReference type="AlphaFoldDB" id="A0A1B4ZDE9"/>
<dbReference type="PANTHER" id="PTHR43825">
    <property type="entry name" value="PYRUVATE DEHYDROGENASE E1 COMPONENT"/>
    <property type="match status" value="1"/>
</dbReference>
<dbReference type="Gene3D" id="3.40.50.920">
    <property type="match status" value="1"/>
</dbReference>
<organism evidence="5">
    <name type="scientific">Streptomyces sp. SANK 60404</name>
    <dbReference type="NCBI Taxonomy" id="1213862"/>
    <lineage>
        <taxon>Bacteria</taxon>
        <taxon>Bacillati</taxon>
        <taxon>Actinomycetota</taxon>
        <taxon>Actinomycetes</taxon>
        <taxon>Kitasatosporales</taxon>
        <taxon>Streptomycetaceae</taxon>
        <taxon>Streptomyces</taxon>
    </lineage>
</organism>
<evidence type="ECO:0000256" key="3">
    <source>
        <dbReference type="ARBA" id="ARBA00023052"/>
    </source>
</evidence>
<proteinExistence type="inferred from homology"/>
<evidence type="ECO:0000256" key="1">
    <source>
        <dbReference type="ARBA" id="ARBA00001964"/>
    </source>
</evidence>
<protein>
    <submittedName>
        <fullName evidence="5">Transketolase C-terminal domain protein</fullName>
    </submittedName>
</protein>
<evidence type="ECO:0000256" key="2">
    <source>
        <dbReference type="ARBA" id="ARBA00007131"/>
    </source>
</evidence>
<reference evidence="5" key="1">
    <citation type="journal article" date="2016" name="Nat. Chem. Biol.">
        <title>Amino-group carrier-protein-mediated secondary metabolite biosynthesis in Streptomyces.</title>
        <authorList>
            <person name="Hasebe F."/>
            <person name="Matsuda K."/>
            <person name="Shiraishi T."/>
            <person name="Futamura Y."/>
            <person name="Nakano T."/>
            <person name="Tomita T."/>
            <person name="Ishigami K."/>
            <person name="Taka H."/>
            <person name="Mineki R."/>
            <person name="Fujimura T."/>
            <person name="Osada H."/>
            <person name="Kuzuyama T."/>
            <person name="Nishiyama M."/>
        </authorList>
    </citation>
    <scope>NUCLEOTIDE SEQUENCE</scope>
    <source>
        <strain evidence="5">SANK 60404</strain>
    </source>
</reference>
<sequence length="332" mass="34352">MTSPTAPAPQAVTPPAPPSSREVYRDLLVELLAADERVVCLDSDTGLFNGVDFGEAASRYVNLGIAEHNLMGTAAGLAKSGRVPFVNTMATFATTRALEAMKLDIALNNLPVRIAATHGGLAAGHLGSTHHSLEDLAITRLLPNMTVVVPTDAASTADLLRQVQGLPGPAYVRLGRNATPDLPAGAPPVELGRAQKLRQGDELTLVATGPYPVLLALEAAGLLATVGIESTVLNMHTIKPLDTEALCAAAGTSRGIVTVEEHWVSGGLGSAVAETVAELGVAGPVLRVGLADTFARGTGGQRHLLERNGITTDAILDRACRILGKTRESLGL</sequence>
<comment type="cofactor">
    <cofactor evidence="1">
        <name>thiamine diphosphate</name>
        <dbReference type="ChEBI" id="CHEBI:58937"/>
    </cofactor>
</comment>
<dbReference type="FunFam" id="3.40.50.970:FF:000129">
    <property type="entry name" value="Transketolase"/>
    <property type="match status" value="1"/>
</dbReference>
<dbReference type="InterPro" id="IPR033248">
    <property type="entry name" value="Transketolase_C"/>
</dbReference>
<dbReference type="InterPro" id="IPR029061">
    <property type="entry name" value="THDP-binding"/>
</dbReference>
<dbReference type="InterPro" id="IPR009014">
    <property type="entry name" value="Transketo_C/PFOR_II"/>
</dbReference>
<dbReference type="Pfam" id="PF02780">
    <property type="entry name" value="Transketolase_C"/>
    <property type="match status" value="1"/>
</dbReference>
<dbReference type="Pfam" id="PF02779">
    <property type="entry name" value="Transket_pyr"/>
    <property type="match status" value="1"/>
</dbReference>
<name>A0A1B4ZDE9_9ACTN</name>